<proteinExistence type="predicted"/>
<evidence type="ECO:0000313" key="1">
    <source>
        <dbReference type="EMBL" id="URE39967.1"/>
    </source>
</evidence>
<dbReference type="EMBL" id="CP097510">
    <property type="protein sequence ID" value="URE39967.1"/>
    <property type="molecule type" value="Genomic_DNA"/>
</dbReference>
<sequence>MCACVYLHAQSRDQKLITMTKIWRRHQSVASVLRMDCDSEIDGASILTRNAAPPSLLKCDCSYCVCTNETIGKELGSFK</sequence>
<keyword evidence="2" id="KW-1185">Reference proteome</keyword>
<protein>
    <submittedName>
        <fullName evidence="1">Uncharacterized protein</fullName>
    </submittedName>
</protein>
<dbReference type="Proteomes" id="UP001055439">
    <property type="component" value="Chromosome 8"/>
</dbReference>
<name>A0A9E7L124_9LILI</name>
<dbReference type="AlphaFoldDB" id="A0A9E7L124"/>
<organism evidence="1 2">
    <name type="scientific">Musa troglodytarum</name>
    <name type="common">fe'i banana</name>
    <dbReference type="NCBI Taxonomy" id="320322"/>
    <lineage>
        <taxon>Eukaryota</taxon>
        <taxon>Viridiplantae</taxon>
        <taxon>Streptophyta</taxon>
        <taxon>Embryophyta</taxon>
        <taxon>Tracheophyta</taxon>
        <taxon>Spermatophyta</taxon>
        <taxon>Magnoliopsida</taxon>
        <taxon>Liliopsida</taxon>
        <taxon>Zingiberales</taxon>
        <taxon>Musaceae</taxon>
        <taxon>Musa</taxon>
    </lineage>
</organism>
<gene>
    <name evidence="1" type="ORF">MUK42_13425</name>
</gene>
<accession>A0A9E7L124</accession>
<reference evidence="1" key="1">
    <citation type="submission" date="2022-05" db="EMBL/GenBank/DDBJ databases">
        <title>The Musa troglodytarum L. genome provides insights into the mechanism of non-climacteric behaviour and enrichment of carotenoids.</title>
        <authorList>
            <person name="Wang J."/>
        </authorList>
    </citation>
    <scope>NUCLEOTIDE SEQUENCE</scope>
    <source>
        <tissue evidence="1">Leaf</tissue>
    </source>
</reference>
<evidence type="ECO:0000313" key="2">
    <source>
        <dbReference type="Proteomes" id="UP001055439"/>
    </source>
</evidence>